<gene>
    <name evidence="4" type="ORF">D9758_005307</name>
    <name evidence="3" type="ORF">D9758_018097</name>
</gene>
<reference evidence="4 5" key="1">
    <citation type="journal article" date="2020" name="ISME J.">
        <title>Uncovering the hidden diversity of litter-decomposition mechanisms in mushroom-forming fungi.</title>
        <authorList>
            <person name="Floudas D."/>
            <person name="Bentzer J."/>
            <person name="Ahren D."/>
            <person name="Johansson T."/>
            <person name="Persson P."/>
            <person name="Tunlid A."/>
        </authorList>
    </citation>
    <scope>NUCLEOTIDE SEQUENCE [LARGE SCALE GENOMIC DNA]</scope>
    <source>
        <strain evidence="4 5">CBS 291.85</strain>
    </source>
</reference>
<evidence type="ECO:0000313" key="3">
    <source>
        <dbReference type="EMBL" id="KAF5331784.1"/>
    </source>
</evidence>
<accession>A0A8H5LWG9</accession>
<comment type="caution">
    <text evidence="4">The sequence shown here is derived from an EMBL/GenBank/DDBJ whole genome shotgun (WGS) entry which is preliminary data.</text>
</comment>
<dbReference type="Proteomes" id="UP000559256">
    <property type="component" value="Unassembled WGS sequence"/>
</dbReference>
<evidence type="ECO:0000313" key="4">
    <source>
        <dbReference type="EMBL" id="KAF5372575.1"/>
    </source>
</evidence>
<name>A0A8H5LWG9_9AGAR</name>
<protein>
    <recommendedName>
        <fullName evidence="2">Glutaminase A central domain-containing protein</fullName>
    </recommendedName>
</protein>
<evidence type="ECO:0000313" key="5">
    <source>
        <dbReference type="Proteomes" id="UP000559256"/>
    </source>
</evidence>
<feature type="domain" description="Glutaminase A central" evidence="2">
    <location>
        <begin position="233"/>
        <end position="302"/>
    </location>
</feature>
<evidence type="ECO:0000259" key="2">
    <source>
        <dbReference type="Pfam" id="PF16335"/>
    </source>
</evidence>
<feature type="compositionally biased region" description="Basic and acidic residues" evidence="1">
    <location>
        <begin position="88"/>
        <end position="103"/>
    </location>
</feature>
<dbReference type="EMBL" id="JAACJM010000318">
    <property type="protein sequence ID" value="KAF5331784.1"/>
    <property type="molecule type" value="Genomic_DNA"/>
</dbReference>
<keyword evidence="5" id="KW-1185">Reference proteome</keyword>
<dbReference type="EMBL" id="JAACJM010000005">
    <property type="protein sequence ID" value="KAF5372575.1"/>
    <property type="molecule type" value="Genomic_DNA"/>
</dbReference>
<organism evidence="4 5">
    <name type="scientific">Tetrapyrgos nigripes</name>
    <dbReference type="NCBI Taxonomy" id="182062"/>
    <lineage>
        <taxon>Eukaryota</taxon>
        <taxon>Fungi</taxon>
        <taxon>Dikarya</taxon>
        <taxon>Basidiomycota</taxon>
        <taxon>Agaricomycotina</taxon>
        <taxon>Agaricomycetes</taxon>
        <taxon>Agaricomycetidae</taxon>
        <taxon>Agaricales</taxon>
        <taxon>Marasmiineae</taxon>
        <taxon>Marasmiaceae</taxon>
        <taxon>Tetrapyrgos</taxon>
    </lineage>
</organism>
<dbReference type="InterPro" id="IPR032514">
    <property type="entry name" value="GtaA_central"/>
</dbReference>
<dbReference type="OrthoDB" id="3918848at2759"/>
<proteinExistence type="predicted"/>
<sequence length="373" mass="41710">MPNPTQELDSKLCQLLPPSPTKSGLLCGRHKATQFLPVPSIPPQFFAGASPTLRPPLFHYGFPFTHQQLAEAANVLDLLVKSAGLLDHHDEDSHQDDTEGSDKEDTEGSDDTEDSDEDDTEGSDDNNESSGLPDIDVPNTLLRIRAYLRDRGFDFPYLRYTCGACRPGPMISILTNYQYKMRFTMVELGELKKVLGRNDEPVWDLDADSKGWTYVSLKGSRYIAYDGTFMVEGFAVLNLGSSYPKAEDHDSGREIESTANMLITVLAHARGDGTLIGKYVYSIPKEWADYLIENALTPQNQWVRHSWLWPLPYRAGYSRRLMKEMVGFYVGKEDRDWKVRRAQSAEASPIECGRSSIVDEVDTSGGNPALKTG</sequence>
<feature type="region of interest" description="Disordered" evidence="1">
    <location>
        <begin position="88"/>
        <end position="135"/>
    </location>
</feature>
<feature type="compositionally biased region" description="Acidic residues" evidence="1">
    <location>
        <begin position="104"/>
        <end position="127"/>
    </location>
</feature>
<dbReference type="AlphaFoldDB" id="A0A8H5LWG9"/>
<evidence type="ECO:0000256" key="1">
    <source>
        <dbReference type="SAM" id="MobiDB-lite"/>
    </source>
</evidence>
<dbReference type="Pfam" id="PF16335">
    <property type="entry name" value="GtaA_6_Hairpin"/>
    <property type="match status" value="1"/>
</dbReference>